<dbReference type="STRING" id="1797535.A2744_03005"/>
<dbReference type="Gene3D" id="3.30.450.40">
    <property type="match status" value="1"/>
</dbReference>
<accession>A0A1G1Y1F5</accession>
<dbReference type="Proteomes" id="UP000178240">
    <property type="component" value="Unassembled WGS sequence"/>
</dbReference>
<gene>
    <name evidence="6" type="ORF">A2744_03005</name>
</gene>
<dbReference type="InterPro" id="IPR002571">
    <property type="entry name" value="HrcA"/>
</dbReference>
<keyword evidence="2" id="KW-0805">Transcription regulation</keyword>
<evidence type="ECO:0000313" key="7">
    <source>
        <dbReference type="Proteomes" id="UP000178240"/>
    </source>
</evidence>
<dbReference type="Gene3D" id="1.10.10.10">
    <property type="entry name" value="Winged helix-like DNA-binding domain superfamily/Winged helix DNA-binding domain"/>
    <property type="match status" value="1"/>
</dbReference>
<reference evidence="6 7" key="1">
    <citation type="journal article" date="2016" name="Nat. Commun.">
        <title>Thousands of microbial genomes shed light on interconnected biogeochemical processes in an aquifer system.</title>
        <authorList>
            <person name="Anantharaman K."/>
            <person name="Brown C.T."/>
            <person name="Hug L.A."/>
            <person name="Sharon I."/>
            <person name="Castelle C.J."/>
            <person name="Probst A.J."/>
            <person name="Thomas B.C."/>
            <person name="Singh A."/>
            <person name="Wilkins M.J."/>
            <person name="Karaoz U."/>
            <person name="Brodie E.L."/>
            <person name="Williams K.H."/>
            <person name="Hubbard S.S."/>
            <person name="Banfield J.F."/>
        </authorList>
    </citation>
    <scope>NUCLEOTIDE SEQUENCE [LARGE SCALE GENOMIC DNA]</scope>
</reference>
<evidence type="ECO:0000256" key="1">
    <source>
        <dbReference type="ARBA" id="ARBA00022491"/>
    </source>
</evidence>
<dbReference type="SUPFAM" id="SSF55781">
    <property type="entry name" value="GAF domain-like"/>
    <property type="match status" value="1"/>
</dbReference>
<name>A0A1G1Y1F5_9BACT</name>
<dbReference type="SUPFAM" id="SSF46785">
    <property type="entry name" value="Winged helix' DNA-binding domain"/>
    <property type="match status" value="1"/>
</dbReference>
<keyword evidence="4" id="KW-0804">Transcription</keyword>
<evidence type="ECO:0000256" key="3">
    <source>
        <dbReference type="ARBA" id="ARBA00023016"/>
    </source>
</evidence>
<evidence type="ECO:0000256" key="4">
    <source>
        <dbReference type="ARBA" id="ARBA00023163"/>
    </source>
</evidence>
<dbReference type="InterPro" id="IPR036390">
    <property type="entry name" value="WH_DNA-bd_sf"/>
</dbReference>
<dbReference type="InterPro" id="IPR029016">
    <property type="entry name" value="GAF-like_dom_sf"/>
</dbReference>
<dbReference type="InterPro" id="IPR036388">
    <property type="entry name" value="WH-like_DNA-bd_sf"/>
</dbReference>
<dbReference type="InterPro" id="IPR021153">
    <property type="entry name" value="HrcA_C"/>
</dbReference>
<comment type="caution">
    <text evidence="6">The sequence shown here is derived from an EMBL/GenBank/DDBJ whole genome shotgun (WGS) entry which is preliminary data.</text>
</comment>
<dbReference type="PANTHER" id="PTHR34824:SF1">
    <property type="entry name" value="HEAT-INDUCIBLE TRANSCRIPTION REPRESSOR HRCA"/>
    <property type="match status" value="1"/>
</dbReference>
<keyword evidence="3" id="KW-0346">Stress response</keyword>
<evidence type="ECO:0000313" key="6">
    <source>
        <dbReference type="EMBL" id="OGY45630.1"/>
    </source>
</evidence>
<feature type="domain" description="Heat-inducible transcription repressor HrcA C-terminal" evidence="5">
    <location>
        <begin position="67"/>
        <end position="219"/>
    </location>
</feature>
<proteinExistence type="predicted"/>
<dbReference type="EMBL" id="MHIE01000016">
    <property type="protein sequence ID" value="OGY45630.1"/>
    <property type="molecule type" value="Genomic_DNA"/>
</dbReference>
<keyword evidence="1" id="KW-0678">Repressor</keyword>
<dbReference type="PANTHER" id="PTHR34824">
    <property type="entry name" value="HEAT-INDUCIBLE TRANSCRIPTION REPRESSOR HRCA"/>
    <property type="match status" value="1"/>
</dbReference>
<dbReference type="GO" id="GO:0045892">
    <property type="term" value="P:negative regulation of DNA-templated transcription"/>
    <property type="evidence" value="ECO:0007669"/>
    <property type="project" value="TreeGrafter"/>
</dbReference>
<evidence type="ECO:0000256" key="2">
    <source>
        <dbReference type="ARBA" id="ARBA00023015"/>
    </source>
</evidence>
<evidence type="ECO:0000259" key="5">
    <source>
        <dbReference type="Pfam" id="PF01628"/>
    </source>
</evidence>
<protein>
    <recommendedName>
        <fullName evidence="5">Heat-inducible transcription repressor HrcA C-terminal domain-containing protein</fullName>
    </recommendedName>
</protein>
<organism evidence="6 7">
    <name type="scientific">Candidatus Buchananbacteria bacterium RIFCSPHIGHO2_01_FULL_44_11</name>
    <dbReference type="NCBI Taxonomy" id="1797535"/>
    <lineage>
        <taxon>Bacteria</taxon>
        <taxon>Candidatus Buchananiibacteriota</taxon>
    </lineage>
</organism>
<dbReference type="Pfam" id="PF01628">
    <property type="entry name" value="HrcA"/>
    <property type="match status" value="1"/>
</dbReference>
<dbReference type="GO" id="GO:0003677">
    <property type="term" value="F:DNA binding"/>
    <property type="evidence" value="ECO:0007669"/>
    <property type="project" value="InterPro"/>
</dbReference>
<sequence length="236" mass="26806">MDQRQKDLLNLIVCQYVKTATPVGSKLVSQDPRFNLSSATIRNEMMALEDAGYIYQPHTSAGRAPTLKGYEFYVANFLADLDLAKPKQEFLRKAVQSFKTYEPTLVKQLAKGVAELASNTVFVGFSKADFYYTGLSNLFAQPEFNQHEFAYNISRVIDHFDRVLEKLFSLSDFEDDVEILIGKKNPFGSECGSVVVRYQIRNEPVVFGILGPARMDYQNNFSLIKYSQSLINNFTK</sequence>
<dbReference type="AlphaFoldDB" id="A0A1G1Y1F5"/>